<dbReference type="Proteomes" id="UP000712281">
    <property type="component" value="Unassembled WGS sequence"/>
</dbReference>
<dbReference type="AlphaFoldDB" id="A0A8S9JPY6"/>
<reference evidence="1" key="1">
    <citation type="submission" date="2019-12" db="EMBL/GenBank/DDBJ databases">
        <title>Genome sequencing and annotation of Brassica cretica.</title>
        <authorList>
            <person name="Studholme D.J."/>
            <person name="Sarris P.F."/>
        </authorList>
    </citation>
    <scope>NUCLEOTIDE SEQUENCE</scope>
    <source>
        <strain evidence="1">PFS-001/15</strain>
        <tissue evidence="1">Leaf</tissue>
    </source>
</reference>
<comment type="caution">
    <text evidence="1">The sequence shown here is derived from an EMBL/GenBank/DDBJ whole genome shotgun (WGS) entry which is preliminary data.</text>
</comment>
<protein>
    <submittedName>
        <fullName evidence="1">Uncharacterized protein</fullName>
    </submittedName>
</protein>
<sequence length="359" mass="39691">MGDEMKSTTWKKNDFTVKEKTNKQFRDRARLRFTDMCPFQFQLQVRVDMEVVAARSMETQKQQTWACSVTETLLILVGRNLGCLLLAAESLLIGLIAEDQRGRLTINLSRKVSRTENSKLGHIRILKLDIVERKELFDHRLGTFGLLGLAFNLIAIPKIKLSLINLECHASPVIHIPHILEPAQTNKPLKILKPVLLSDPLQNPRSHKIRQLPRRIHALSTQSGVDLLFVFLHAADPVGQRRFRLQREDTALRCVLEEAEAEDGAAEGEVVLGRVEEEVALVEGFEVEGTEESSEAEVSGGGEEAELDFDFHGGLLGRGKADAVGFGGRVLAFRVDEVEEGGGGRWSGCGCGCGCGGLF</sequence>
<gene>
    <name evidence="1" type="ORF">F2Q68_00003580</name>
</gene>
<organism evidence="1 2">
    <name type="scientific">Brassica cretica</name>
    <name type="common">Mustard</name>
    <dbReference type="NCBI Taxonomy" id="69181"/>
    <lineage>
        <taxon>Eukaryota</taxon>
        <taxon>Viridiplantae</taxon>
        <taxon>Streptophyta</taxon>
        <taxon>Embryophyta</taxon>
        <taxon>Tracheophyta</taxon>
        <taxon>Spermatophyta</taxon>
        <taxon>Magnoliopsida</taxon>
        <taxon>eudicotyledons</taxon>
        <taxon>Gunneridae</taxon>
        <taxon>Pentapetalae</taxon>
        <taxon>rosids</taxon>
        <taxon>malvids</taxon>
        <taxon>Brassicales</taxon>
        <taxon>Brassicaceae</taxon>
        <taxon>Brassiceae</taxon>
        <taxon>Brassica</taxon>
    </lineage>
</organism>
<proteinExistence type="predicted"/>
<evidence type="ECO:0000313" key="1">
    <source>
        <dbReference type="EMBL" id="KAF2583566.1"/>
    </source>
</evidence>
<name>A0A8S9JPY6_BRACR</name>
<dbReference type="EMBL" id="QGKW02001660">
    <property type="protein sequence ID" value="KAF2583566.1"/>
    <property type="molecule type" value="Genomic_DNA"/>
</dbReference>
<accession>A0A8S9JPY6</accession>
<evidence type="ECO:0000313" key="2">
    <source>
        <dbReference type="Proteomes" id="UP000712281"/>
    </source>
</evidence>